<organism evidence="1 2">
    <name type="scientific">Polyangium sorediatum</name>
    <dbReference type="NCBI Taxonomy" id="889274"/>
    <lineage>
        <taxon>Bacteria</taxon>
        <taxon>Pseudomonadati</taxon>
        <taxon>Myxococcota</taxon>
        <taxon>Polyangia</taxon>
        <taxon>Polyangiales</taxon>
        <taxon>Polyangiaceae</taxon>
        <taxon>Polyangium</taxon>
    </lineage>
</organism>
<proteinExistence type="predicted"/>
<reference evidence="1 2" key="1">
    <citation type="submission" date="2023-04" db="EMBL/GenBank/DDBJ databases">
        <title>The genome sequence of Polyangium sorediatum DSM14670.</title>
        <authorList>
            <person name="Zhang X."/>
        </authorList>
    </citation>
    <scope>NUCLEOTIDE SEQUENCE [LARGE SCALE GENOMIC DNA]</scope>
    <source>
        <strain evidence="1 2">DSM 14670</strain>
    </source>
</reference>
<protein>
    <submittedName>
        <fullName evidence="1">Uncharacterized protein</fullName>
    </submittedName>
</protein>
<dbReference type="EMBL" id="JARZHI010000005">
    <property type="protein sequence ID" value="MDI1429619.1"/>
    <property type="molecule type" value="Genomic_DNA"/>
</dbReference>
<dbReference type="RefSeq" id="WP_136970929.1">
    <property type="nucleotide sequence ID" value="NZ_JARZHI010000005.1"/>
</dbReference>
<keyword evidence="2" id="KW-1185">Reference proteome</keyword>
<sequence>MRYEEIKNMPEHERMRVFFELWETYKRAKDFEVTQEAADRLAAMCNVTAPRVKVRDGYGFTPRGGGYEVY</sequence>
<evidence type="ECO:0000313" key="1">
    <source>
        <dbReference type="EMBL" id="MDI1429619.1"/>
    </source>
</evidence>
<comment type="caution">
    <text evidence="1">The sequence shown here is derived from an EMBL/GenBank/DDBJ whole genome shotgun (WGS) entry which is preliminary data.</text>
</comment>
<evidence type="ECO:0000313" key="2">
    <source>
        <dbReference type="Proteomes" id="UP001160301"/>
    </source>
</evidence>
<accession>A0ABT6NMT8</accession>
<dbReference type="Proteomes" id="UP001160301">
    <property type="component" value="Unassembled WGS sequence"/>
</dbReference>
<gene>
    <name evidence="1" type="ORF">QHF89_08935</name>
</gene>
<name>A0ABT6NMT8_9BACT</name>